<keyword evidence="5 9" id="KW-0378">Hydrolase</keyword>
<dbReference type="Proteomes" id="UP000010729">
    <property type="component" value="Unassembled WGS sequence"/>
</dbReference>
<dbReference type="NCBIfam" id="TIGR01879">
    <property type="entry name" value="hydantase"/>
    <property type="match status" value="1"/>
</dbReference>
<sequence length="423" mass="44840">MTVTIDPDASFLDSALADLATYTDDSFDGWTREVLSDPYRASREVVANRMRQAGMEVHIDAGGNVVGRLPGRAAASGVNLKPLMTGSHTDTVRNGGRFDGIVGVLGAIEAVEALRRAGIELERDLVVVDFLGEEPNEFGISCMGSRSMAGVLTPEHLELPGTSGITLGKALERYGVDPNRALKNSWGPDSVHAYIELHIEQGPMLERAGTQIGVVTAIAGIDRLLARFTGRADHAGATPMDARQDALTCAAAAVLAVEREGCGAPVHGVATTGRIEAFPGSFNVVPQEARIYAELRSTDAAWLNGAKRRVADEIAAEAERRGVAQMVEWLTDQDPVPTTPALRDHIAAASGDLGLSWMAVPSGAGHDAAHMVHMGPMGMIFIPSVGGRSHCPEEFTDTRDIVEGVRVLAATLVRLDRTDKIAA</sequence>
<comment type="caution">
    <text evidence="9">The sequence shown here is derived from an EMBL/GenBank/DDBJ whole genome shotgun (WGS) entry which is preliminary data.</text>
</comment>
<evidence type="ECO:0000256" key="4">
    <source>
        <dbReference type="ARBA" id="ARBA00022723"/>
    </source>
</evidence>
<evidence type="ECO:0000256" key="7">
    <source>
        <dbReference type="PIRSR" id="PIRSR001235-1"/>
    </source>
</evidence>
<keyword evidence="10" id="KW-1185">Reference proteome</keyword>
<feature type="binding site" evidence="7">
    <location>
        <position position="88"/>
    </location>
    <ligand>
        <name>Zn(2+)</name>
        <dbReference type="ChEBI" id="CHEBI:29105"/>
        <label>1</label>
    </ligand>
</feature>
<dbReference type="SUPFAM" id="SSF55031">
    <property type="entry name" value="Bacterial exopeptidase dimerisation domain"/>
    <property type="match status" value="1"/>
</dbReference>
<comment type="cofactor">
    <cofactor evidence="1">
        <name>Mn(2+)</name>
        <dbReference type="ChEBI" id="CHEBI:29035"/>
    </cofactor>
</comment>
<dbReference type="PANTHER" id="PTHR32494">
    <property type="entry name" value="ALLANTOATE DEIMINASE-RELATED"/>
    <property type="match status" value="1"/>
</dbReference>
<keyword evidence="6" id="KW-0464">Manganese</keyword>
<dbReference type="GO" id="GO:0016813">
    <property type="term" value="F:hydrolase activity, acting on carbon-nitrogen (but not peptide) bonds, in linear amidines"/>
    <property type="evidence" value="ECO:0007669"/>
    <property type="project" value="InterPro"/>
</dbReference>
<dbReference type="PIRSF" id="PIRSF001235">
    <property type="entry name" value="Amidase_carbamoylase"/>
    <property type="match status" value="1"/>
</dbReference>
<dbReference type="InterPro" id="IPR036264">
    <property type="entry name" value="Bact_exopeptidase_dim_dom"/>
</dbReference>
<feature type="binding site" evidence="7">
    <location>
        <position position="198"/>
    </location>
    <ligand>
        <name>Zn(2+)</name>
        <dbReference type="ChEBI" id="CHEBI:29105"/>
        <label>1</label>
    </ligand>
</feature>
<evidence type="ECO:0000256" key="8">
    <source>
        <dbReference type="PIRSR" id="PIRSR001235-2"/>
    </source>
</evidence>
<comment type="cofactor">
    <cofactor evidence="7">
        <name>Zn(2+)</name>
        <dbReference type="ChEBI" id="CHEBI:29105"/>
    </cofactor>
    <text evidence="7">Binds 2 Zn(2+) ions per subunit.</text>
</comment>
<evidence type="ECO:0000313" key="10">
    <source>
        <dbReference type="Proteomes" id="UP000010729"/>
    </source>
</evidence>
<feature type="binding site" evidence="7">
    <location>
        <position position="99"/>
    </location>
    <ligand>
        <name>Zn(2+)</name>
        <dbReference type="ChEBI" id="CHEBI:29105"/>
        <label>2</label>
    </ligand>
</feature>
<dbReference type="Gene3D" id="3.30.70.360">
    <property type="match status" value="1"/>
</dbReference>
<dbReference type="AlphaFoldDB" id="N1V505"/>
<evidence type="ECO:0000256" key="2">
    <source>
        <dbReference type="ARBA" id="ARBA00006153"/>
    </source>
</evidence>
<accession>N1V505</accession>
<feature type="binding site" evidence="7">
    <location>
        <position position="99"/>
    </location>
    <ligand>
        <name>Zn(2+)</name>
        <dbReference type="ChEBI" id="CHEBI:29105"/>
        <label>1</label>
    </ligand>
</feature>
<evidence type="ECO:0000256" key="1">
    <source>
        <dbReference type="ARBA" id="ARBA00001936"/>
    </source>
</evidence>
<keyword evidence="7" id="KW-0862">Zinc</keyword>
<keyword evidence="4 7" id="KW-0479">Metal-binding</keyword>
<dbReference type="RefSeq" id="WP_005271122.1">
    <property type="nucleotide sequence ID" value="NZ_ANPE02000187.1"/>
</dbReference>
<evidence type="ECO:0000256" key="5">
    <source>
        <dbReference type="ARBA" id="ARBA00022801"/>
    </source>
</evidence>
<protein>
    <submittedName>
        <fullName evidence="9">Allantoate amidohydrolase</fullName>
    </submittedName>
</protein>
<dbReference type="PANTHER" id="PTHR32494:SF19">
    <property type="entry name" value="ALLANTOATE DEIMINASE-RELATED"/>
    <property type="match status" value="1"/>
</dbReference>
<reference evidence="9 10" key="1">
    <citation type="journal article" date="2013" name="Genome Announc.">
        <title>Draft Genome Sequence of Arthrobacter crystallopoietes Strain BAB-32, Revealing Genes for Bioremediation.</title>
        <authorList>
            <person name="Joshi M.N."/>
            <person name="Pandit A.S."/>
            <person name="Sharma A."/>
            <person name="Pandya R.V."/>
            <person name="Desai S.M."/>
            <person name="Saxena A.K."/>
            <person name="Bagatharia S.B."/>
        </authorList>
    </citation>
    <scope>NUCLEOTIDE SEQUENCE [LARGE SCALE GENOMIC DNA]</scope>
    <source>
        <strain evidence="9 10">BAB-32</strain>
    </source>
</reference>
<dbReference type="Pfam" id="PF01546">
    <property type="entry name" value="Peptidase_M20"/>
    <property type="match status" value="1"/>
</dbReference>
<name>N1V505_9MICC</name>
<evidence type="ECO:0000313" key="9">
    <source>
        <dbReference type="EMBL" id="EMY33303.1"/>
    </source>
</evidence>
<dbReference type="InterPro" id="IPR002933">
    <property type="entry name" value="Peptidase_M20"/>
</dbReference>
<feature type="binding site" evidence="8">
    <location>
        <position position="283"/>
    </location>
    <ligand>
        <name>allantoate</name>
        <dbReference type="ChEBI" id="CHEBI:17536"/>
    </ligand>
</feature>
<dbReference type="EMBL" id="ANPE02000187">
    <property type="protein sequence ID" value="EMY33303.1"/>
    <property type="molecule type" value="Genomic_DNA"/>
</dbReference>
<feature type="binding site" evidence="8">
    <location>
        <position position="296"/>
    </location>
    <ligand>
        <name>allantoate</name>
        <dbReference type="ChEBI" id="CHEBI:17536"/>
    </ligand>
</feature>
<dbReference type="Gene3D" id="3.40.630.10">
    <property type="entry name" value="Zn peptidases"/>
    <property type="match status" value="1"/>
</dbReference>
<organism evidence="9 10">
    <name type="scientific">Arthrobacter crystallopoietes BAB-32</name>
    <dbReference type="NCBI Taxonomy" id="1246476"/>
    <lineage>
        <taxon>Bacteria</taxon>
        <taxon>Bacillati</taxon>
        <taxon>Actinomycetota</taxon>
        <taxon>Actinomycetes</taxon>
        <taxon>Micrococcales</taxon>
        <taxon>Micrococcaceae</taxon>
        <taxon>Crystallibacter</taxon>
    </lineage>
</organism>
<comment type="similarity">
    <text evidence="2">Belongs to the peptidase M20 family.</text>
</comment>
<dbReference type="CDD" id="cd03884">
    <property type="entry name" value="M20_bAS"/>
    <property type="match status" value="1"/>
</dbReference>
<feature type="binding site" evidence="7">
    <location>
        <position position="390"/>
    </location>
    <ligand>
        <name>Zn(2+)</name>
        <dbReference type="ChEBI" id="CHEBI:29105"/>
        <label>2</label>
    </ligand>
</feature>
<dbReference type="OrthoDB" id="9808195at2"/>
<proteinExistence type="inferred from homology"/>
<dbReference type="GO" id="GO:0046872">
    <property type="term" value="F:metal ion binding"/>
    <property type="evidence" value="ECO:0007669"/>
    <property type="project" value="UniProtKB-KW"/>
</dbReference>
<evidence type="ECO:0000256" key="6">
    <source>
        <dbReference type="ARBA" id="ARBA00023211"/>
    </source>
</evidence>
<dbReference type="InterPro" id="IPR010158">
    <property type="entry name" value="Amidase_Cbmase"/>
</dbReference>
<evidence type="ECO:0000256" key="3">
    <source>
        <dbReference type="ARBA" id="ARBA00011738"/>
    </source>
</evidence>
<dbReference type="SUPFAM" id="SSF53187">
    <property type="entry name" value="Zn-dependent exopeptidases"/>
    <property type="match status" value="1"/>
</dbReference>
<comment type="subunit">
    <text evidence="3">Homodimer.</text>
</comment>
<feature type="binding site" evidence="8">
    <location>
        <position position="223"/>
    </location>
    <ligand>
        <name>allantoate</name>
        <dbReference type="ChEBI" id="CHEBI:17536"/>
    </ligand>
</feature>
<feature type="binding site" evidence="7">
    <location>
        <position position="134"/>
    </location>
    <ligand>
        <name>Zn(2+)</name>
        <dbReference type="ChEBI" id="CHEBI:29105"/>
        <label>2</label>
    </ligand>
</feature>
<gene>
    <name evidence="9" type="ORF">D477_015591</name>
</gene>